<reference evidence="1 2" key="1">
    <citation type="journal article" date="2020" name="ISME J.">
        <title>Comparative genomics reveals insights into cyanobacterial evolution and habitat adaptation.</title>
        <authorList>
            <person name="Chen M.Y."/>
            <person name="Teng W.K."/>
            <person name="Zhao L."/>
            <person name="Hu C.X."/>
            <person name="Zhou Y.K."/>
            <person name="Han B.P."/>
            <person name="Song L.R."/>
            <person name="Shu W.S."/>
        </authorList>
    </citation>
    <scope>NUCLEOTIDE SEQUENCE [LARGE SCALE GENOMIC DNA]</scope>
    <source>
        <strain evidence="1 2">FACHB-391</strain>
    </source>
</reference>
<proteinExistence type="predicted"/>
<protein>
    <recommendedName>
        <fullName evidence="3">Secreted protein</fullName>
    </recommendedName>
</protein>
<sequence length="71" mass="8015">MSIFLTAIPAVGYAYAHHNLHIKFPLLIGESDGVPARRRHRVGGFHVLEWCYALDVCSNVCCSKIRDYLGR</sequence>
<keyword evidence="2" id="KW-1185">Reference proteome</keyword>
<gene>
    <name evidence="1" type="ORF">H6G95_28965</name>
</gene>
<dbReference type="Proteomes" id="UP000604661">
    <property type="component" value="Unassembled WGS sequence"/>
</dbReference>
<name>A0ABR8F4J5_NOSLI</name>
<dbReference type="RefSeq" id="WP_190898901.1">
    <property type="nucleotide sequence ID" value="NZ_JACJTE010000052.1"/>
</dbReference>
<organism evidence="1 2">
    <name type="scientific">Nostoc linckia FACHB-391</name>
    <dbReference type="NCBI Taxonomy" id="2692906"/>
    <lineage>
        <taxon>Bacteria</taxon>
        <taxon>Bacillati</taxon>
        <taxon>Cyanobacteriota</taxon>
        <taxon>Cyanophyceae</taxon>
        <taxon>Nostocales</taxon>
        <taxon>Nostocaceae</taxon>
        <taxon>Nostoc</taxon>
    </lineage>
</organism>
<accession>A0ABR8F4J5</accession>
<dbReference type="EMBL" id="JACJTE010000052">
    <property type="protein sequence ID" value="MBD2564546.1"/>
    <property type="molecule type" value="Genomic_DNA"/>
</dbReference>
<evidence type="ECO:0000313" key="1">
    <source>
        <dbReference type="EMBL" id="MBD2564546.1"/>
    </source>
</evidence>
<comment type="caution">
    <text evidence="1">The sequence shown here is derived from an EMBL/GenBank/DDBJ whole genome shotgun (WGS) entry which is preliminary data.</text>
</comment>
<evidence type="ECO:0008006" key="3">
    <source>
        <dbReference type="Google" id="ProtNLM"/>
    </source>
</evidence>
<evidence type="ECO:0000313" key="2">
    <source>
        <dbReference type="Proteomes" id="UP000604661"/>
    </source>
</evidence>